<feature type="binding site" evidence="7">
    <location>
        <position position="130"/>
    </location>
    <ligand>
        <name>Mg(2+)</name>
        <dbReference type="ChEBI" id="CHEBI:18420"/>
        <label>1</label>
    </ligand>
</feature>
<dbReference type="InterPro" id="IPR008146">
    <property type="entry name" value="Gln_synth_cat_dom"/>
</dbReference>
<dbReference type="SUPFAM" id="SSF55931">
    <property type="entry name" value="Glutamine synthetase/guanido kinase"/>
    <property type="match status" value="1"/>
</dbReference>
<comment type="function">
    <text evidence="1">Catalyzes the ATP-dependent biosynthesis of glutamine from glutamate and ammonia.</text>
</comment>
<evidence type="ECO:0000256" key="10">
    <source>
        <dbReference type="RuleBase" id="RU000384"/>
    </source>
</evidence>
<accession>A0A1H2S857</accession>
<reference evidence="16" key="1">
    <citation type="submission" date="2016-10" db="EMBL/GenBank/DDBJ databases">
        <authorList>
            <person name="Varghese N."/>
            <person name="Submissions S."/>
        </authorList>
    </citation>
    <scope>NUCLEOTIDE SEQUENCE [LARGE SCALE GENOMIC DNA]</scope>
    <source>
        <strain evidence="16">DSM 27839</strain>
    </source>
</reference>
<dbReference type="GO" id="GO:0046872">
    <property type="term" value="F:metal ion binding"/>
    <property type="evidence" value="ECO:0007669"/>
    <property type="project" value="UniProtKB-KW"/>
</dbReference>
<name>A0A1H2S857_9RHOB</name>
<evidence type="ECO:0000313" key="15">
    <source>
        <dbReference type="EMBL" id="SDW27149.1"/>
    </source>
</evidence>
<dbReference type="AlphaFoldDB" id="A0A1H2S857"/>
<dbReference type="PROSITE" id="PS00180">
    <property type="entry name" value="GLNA_1"/>
    <property type="match status" value="1"/>
</dbReference>
<feature type="binding site" evidence="6">
    <location>
        <position position="339"/>
    </location>
    <ligand>
        <name>ATP</name>
        <dbReference type="ChEBI" id="CHEBI:30616"/>
    </ligand>
</feature>
<feature type="binding site" evidence="7">
    <location>
        <position position="269"/>
    </location>
    <ligand>
        <name>Mg(2+)</name>
        <dbReference type="ChEBI" id="CHEBI:18420"/>
        <label>1</label>
    </ligand>
</feature>
<feature type="domain" description="GS beta-grasp" evidence="13">
    <location>
        <begin position="13"/>
        <end position="97"/>
    </location>
</feature>
<dbReference type="OrthoDB" id="9807095at2"/>
<dbReference type="Gene3D" id="3.30.590.10">
    <property type="entry name" value="Glutamine synthetase/guanido kinase, catalytic domain"/>
    <property type="match status" value="1"/>
</dbReference>
<dbReference type="EMBL" id="FNNP01000001">
    <property type="protein sequence ID" value="SDW27149.1"/>
    <property type="molecule type" value="Genomic_DNA"/>
</dbReference>
<dbReference type="InterPro" id="IPR004809">
    <property type="entry name" value="Gln_synth_I"/>
</dbReference>
<evidence type="ECO:0000313" key="16">
    <source>
        <dbReference type="Proteomes" id="UP000183400"/>
    </source>
</evidence>
<keyword evidence="12" id="KW-0436">Ligase</keyword>
<dbReference type="STRING" id="985054.SAMN05444358_101371"/>
<dbReference type="InterPro" id="IPR001637">
    <property type="entry name" value="Gln_synth_I_adenylation_site"/>
</dbReference>
<dbReference type="InterPro" id="IPR008147">
    <property type="entry name" value="Gln_synt_N"/>
</dbReference>
<dbReference type="Pfam" id="PF03951">
    <property type="entry name" value="Gln-synt_N"/>
    <property type="match status" value="1"/>
</dbReference>
<keyword evidence="7" id="KW-0479">Metal-binding</keyword>
<feature type="binding site" evidence="5">
    <location>
        <position position="359"/>
    </location>
    <ligand>
        <name>L-glutamate</name>
        <dbReference type="ChEBI" id="CHEBI:29985"/>
    </ligand>
</feature>
<feature type="binding site" evidence="5">
    <location>
        <position position="321"/>
    </location>
    <ligand>
        <name>L-glutamate</name>
        <dbReference type="ChEBI" id="CHEBI:29985"/>
    </ligand>
</feature>
<dbReference type="EC" id="6.3.1.2" evidence="12"/>
<evidence type="ECO:0000256" key="9">
    <source>
        <dbReference type="PROSITE-ProRule" id="PRU01330"/>
    </source>
</evidence>
<organism evidence="15 16">
    <name type="scientific">Ruegeria halocynthiae</name>
    <dbReference type="NCBI Taxonomy" id="985054"/>
    <lineage>
        <taxon>Bacteria</taxon>
        <taxon>Pseudomonadati</taxon>
        <taxon>Pseudomonadota</taxon>
        <taxon>Alphaproteobacteria</taxon>
        <taxon>Rhodobacterales</taxon>
        <taxon>Roseobacteraceae</taxon>
        <taxon>Ruegeria</taxon>
    </lineage>
</organism>
<feature type="binding site" evidence="7">
    <location>
        <position position="357"/>
    </location>
    <ligand>
        <name>Mg(2+)</name>
        <dbReference type="ChEBI" id="CHEBI:18420"/>
        <label>1</label>
    </ligand>
</feature>
<comment type="subunit">
    <text evidence="3">Oligomer of 12 subunits arranged in the form of two hexameric ring.</text>
</comment>
<comment type="subunit">
    <text evidence="11">Oligomer of 12 subunits arranged in the form of two hexagons.</text>
</comment>
<dbReference type="NCBIfam" id="TIGR00653">
    <property type="entry name" value="GlnA"/>
    <property type="match status" value="1"/>
</dbReference>
<dbReference type="InterPro" id="IPR036651">
    <property type="entry name" value="Gln_synt_N_sf"/>
</dbReference>
<dbReference type="PANTHER" id="PTHR43407:SF2">
    <property type="entry name" value="GLUTAMINE SYNTHETASE"/>
    <property type="match status" value="1"/>
</dbReference>
<feature type="modified residue" description="O-AMP-tyrosine" evidence="8">
    <location>
        <position position="397"/>
    </location>
</feature>
<evidence type="ECO:0000256" key="5">
    <source>
        <dbReference type="PIRSR" id="PIRSR604809-1"/>
    </source>
</evidence>
<dbReference type="SUPFAM" id="SSF54368">
    <property type="entry name" value="Glutamine synthetase, N-terminal domain"/>
    <property type="match status" value="1"/>
</dbReference>
<feature type="binding site" evidence="6">
    <location>
        <position position="208"/>
    </location>
    <ligand>
        <name>ATP</name>
        <dbReference type="ChEBI" id="CHEBI:30616"/>
    </ligand>
</feature>
<dbReference type="GO" id="GO:0006542">
    <property type="term" value="P:glutamine biosynthetic process"/>
    <property type="evidence" value="ECO:0007669"/>
    <property type="project" value="InterPro"/>
</dbReference>
<evidence type="ECO:0000256" key="2">
    <source>
        <dbReference type="ARBA" id="ARBA00009897"/>
    </source>
</evidence>
<dbReference type="GO" id="GO:0005524">
    <property type="term" value="F:ATP binding"/>
    <property type="evidence" value="ECO:0007669"/>
    <property type="project" value="UniProtKB-KW"/>
</dbReference>
<dbReference type="PROSITE" id="PS00181">
    <property type="entry name" value="GLNA_ATP"/>
    <property type="match status" value="1"/>
</dbReference>
<keyword evidence="6 12" id="KW-0547">Nucleotide-binding</keyword>
<keyword evidence="7" id="KW-0460">Magnesium</keyword>
<dbReference type="SMART" id="SM01230">
    <property type="entry name" value="Gln-synt_C"/>
    <property type="match status" value="1"/>
</dbReference>
<dbReference type="FunFam" id="3.30.590.10:FF:000001">
    <property type="entry name" value="Glutamine synthetase"/>
    <property type="match status" value="1"/>
</dbReference>
<feature type="binding site" evidence="5">
    <location>
        <position position="339"/>
    </location>
    <ligand>
        <name>L-glutamate</name>
        <dbReference type="ChEBI" id="CHEBI:29985"/>
    </ligand>
</feature>
<keyword evidence="8" id="KW-0597">Phosphoprotein</keyword>
<feature type="binding site" evidence="7">
    <location>
        <position position="213"/>
    </location>
    <ligand>
        <name>Mg(2+)</name>
        <dbReference type="ChEBI" id="CHEBI:18420"/>
        <label>1</label>
    </ligand>
</feature>
<dbReference type="InterPro" id="IPR014746">
    <property type="entry name" value="Gln_synth/guanido_kin_cat_dom"/>
</dbReference>
<evidence type="ECO:0000256" key="1">
    <source>
        <dbReference type="ARBA" id="ARBA00003117"/>
    </source>
</evidence>
<keyword evidence="11" id="KW-0963">Cytoplasm</keyword>
<dbReference type="Gene3D" id="3.10.20.70">
    <property type="entry name" value="Glutamine synthetase, N-terminal domain"/>
    <property type="match status" value="1"/>
</dbReference>
<comment type="subcellular location">
    <subcellularLocation>
        <location evidence="11">Cytoplasm</location>
    </subcellularLocation>
</comment>
<dbReference type="PROSITE" id="PS00182">
    <property type="entry name" value="GLNA_ADENYLATION"/>
    <property type="match status" value="1"/>
</dbReference>
<feature type="binding site" evidence="7">
    <location>
        <position position="132"/>
    </location>
    <ligand>
        <name>Mg(2+)</name>
        <dbReference type="ChEBI" id="CHEBI:18420"/>
        <label>1</label>
    </ligand>
</feature>
<evidence type="ECO:0000256" key="12">
    <source>
        <dbReference type="RuleBase" id="RU004356"/>
    </source>
</evidence>
<dbReference type="Proteomes" id="UP000183400">
    <property type="component" value="Unassembled WGS sequence"/>
</dbReference>
<proteinExistence type="inferred from homology"/>
<keyword evidence="4" id="KW-0535">Nitrogen fixation</keyword>
<comment type="similarity">
    <text evidence="2 9 10">Belongs to the glutamine synthetase family.</text>
</comment>
<dbReference type="InterPro" id="IPR027303">
    <property type="entry name" value="Gln_synth_gly_rich_site"/>
</dbReference>
<evidence type="ECO:0000256" key="3">
    <source>
        <dbReference type="ARBA" id="ARBA00011258"/>
    </source>
</evidence>
<evidence type="ECO:0000256" key="6">
    <source>
        <dbReference type="PIRSR" id="PIRSR604809-2"/>
    </source>
</evidence>
<evidence type="ECO:0000256" key="4">
    <source>
        <dbReference type="ARBA" id="ARBA00023231"/>
    </source>
</evidence>
<feature type="binding site" evidence="7">
    <location>
        <position position="220"/>
    </location>
    <ligand>
        <name>Mg(2+)</name>
        <dbReference type="ChEBI" id="CHEBI:18420"/>
        <label>1</label>
    </ligand>
</feature>
<dbReference type="GO" id="GO:0005737">
    <property type="term" value="C:cytoplasm"/>
    <property type="evidence" value="ECO:0007669"/>
    <property type="project" value="UniProtKB-SubCell"/>
</dbReference>
<dbReference type="GO" id="GO:0016020">
    <property type="term" value="C:membrane"/>
    <property type="evidence" value="ECO:0007669"/>
    <property type="project" value="TreeGrafter"/>
</dbReference>
<gene>
    <name evidence="15" type="ORF">SAMN05444358_101371</name>
</gene>
<comment type="cofactor">
    <cofactor evidence="7">
        <name>Mg(2+)</name>
        <dbReference type="ChEBI" id="CHEBI:18420"/>
    </cofactor>
    <text evidence="7">Binds 2 Mg(2+) ions per subunit.</text>
</comment>
<evidence type="ECO:0000256" key="7">
    <source>
        <dbReference type="PIRSR" id="PIRSR604809-3"/>
    </source>
</evidence>
<comment type="catalytic activity">
    <reaction evidence="12">
        <text>L-glutamate + NH4(+) + ATP = L-glutamine + ADP + phosphate + H(+)</text>
        <dbReference type="Rhea" id="RHEA:16169"/>
        <dbReference type="ChEBI" id="CHEBI:15378"/>
        <dbReference type="ChEBI" id="CHEBI:28938"/>
        <dbReference type="ChEBI" id="CHEBI:29985"/>
        <dbReference type="ChEBI" id="CHEBI:30616"/>
        <dbReference type="ChEBI" id="CHEBI:43474"/>
        <dbReference type="ChEBI" id="CHEBI:58359"/>
        <dbReference type="ChEBI" id="CHEBI:456216"/>
        <dbReference type="EC" id="6.3.1.2"/>
    </reaction>
</comment>
<protein>
    <recommendedName>
        <fullName evidence="12">Glutamine synthetase</fullName>
        <ecNumber evidence="12">6.3.1.2</ecNumber>
    </recommendedName>
</protein>
<dbReference type="RefSeq" id="WP_074734008.1">
    <property type="nucleotide sequence ID" value="NZ_FNNP01000001.1"/>
</dbReference>
<dbReference type="PANTHER" id="PTHR43407">
    <property type="entry name" value="GLUTAMINE SYNTHETASE"/>
    <property type="match status" value="1"/>
</dbReference>
<feature type="binding site" evidence="5">
    <location>
        <position position="327"/>
    </location>
    <ligand>
        <name>L-glutamate</name>
        <dbReference type="ChEBI" id="CHEBI:29985"/>
    </ligand>
</feature>
<dbReference type="InterPro" id="IPR027302">
    <property type="entry name" value="Gln_synth_N_conserv_site"/>
</dbReference>
<keyword evidence="6 12" id="KW-0067">ATP-binding</keyword>
<feature type="binding site" evidence="5">
    <location>
        <begin position="264"/>
        <end position="265"/>
    </location>
    <ligand>
        <name>L-glutamate</name>
        <dbReference type="ChEBI" id="CHEBI:29985"/>
    </ligand>
</feature>
<dbReference type="PROSITE" id="PS51987">
    <property type="entry name" value="GS_CATALYTIC"/>
    <property type="match status" value="1"/>
</dbReference>
<dbReference type="eggNOG" id="COG0174">
    <property type="taxonomic scope" value="Bacteria"/>
</dbReference>
<dbReference type="GO" id="GO:0019740">
    <property type="term" value="P:nitrogen utilization"/>
    <property type="evidence" value="ECO:0007669"/>
    <property type="project" value="TreeGrafter"/>
</dbReference>
<sequence>MSVDAVLKTLREEDVAYVDIRFTDVRGKLQHVTVDVDLVDEDFLEEGFMFDGSSIAGWKSIENSDMKLIADTTSAYIDPFYAEKTLCLHCSIVEPDTGEAYSRDPRGTAQKAESYLRSSGIGDVAYMGPEAEFFLFDDVRFSNTINKVSFEVDATDASWNTDTEYEMGNMGHRPGVKGGYFPVNPIDEAQDLRSEMLSTMKRLGMKVDKHHHEVASCQHELGLIFDSLTKQADELQKYKYVIHNVAHAYGKSATFMPKPIYGDNGTGMHVNMSIWKDGKPLFAGDKYADLSDEALYFIGGILKHAKTLNAFTNPATNSYKRLIPGFEAPVLRAYSARNRSGCVRIPWTESPKAKRVEARFPDPAANPYLCFAALLMAGLDGIKNKIDPGEAMDKNLYDLPAEELADIPTVCGSLREALEALASDHDFLLQGDVFTKDQIDGYIALKMEEVETYEHTPHPVEYGMYYSC</sequence>
<evidence type="ECO:0000259" key="13">
    <source>
        <dbReference type="PROSITE" id="PS51986"/>
    </source>
</evidence>
<dbReference type="PROSITE" id="PS51986">
    <property type="entry name" value="GS_BETA_GRASP"/>
    <property type="match status" value="1"/>
</dbReference>
<feature type="binding site" evidence="6">
    <location>
        <position position="352"/>
    </location>
    <ligand>
        <name>ATP</name>
        <dbReference type="ChEBI" id="CHEBI:30616"/>
    </ligand>
</feature>
<dbReference type="GO" id="GO:0004356">
    <property type="term" value="F:glutamine synthetase activity"/>
    <property type="evidence" value="ECO:0007669"/>
    <property type="project" value="UniProtKB-EC"/>
</dbReference>
<feature type="domain" description="GS catalytic" evidence="14">
    <location>
        <begin position="105"/>
        <end position="468"/>
    </location>
</feature>
<keyword evidence="16" id="KW-1185">Reference proteome</keyword>
<evidence type="ECO:0000256" key="8">
    <source>
        <dbReference type="PIRSR" id="PIRSR604809-50"/>
    </source>
</evidence>
<dbReference type="Pfam" id="PF00120">
    <property type="entry name" value="Gln-synt_C"/>
    <property type="match status" value="1"/>
</dbReference>
<evidence type="ECO:0000259" key="14">
    <source>
        <dbReference type="PROSITE" id="PS51987"/>
    </source>
</evidence>
<evidence type="ECO:0000256" key="11">
    <source>
        <dbReference type="RuleBase" id="RU000387"/>
    </source>
</evidence>